<keyword evidence="1" id="KW-0472">Membrane</keyword>
<evidence type="ECO:0000313" key="2">
    <source>
        <dbReference type="EMBL" id="KUM49086.1"/>
    </source>
</evidence>
<dbReference type="EMBL" id="LKAM01000004">
    <property type="protein sequence ID" value="KUM49086.1"/>
    <property type="molecule type" value="Genomic_DNA"/>
</dbReference>
<keyword evidence="2" id="KW-0496">Mitochondrion</keyword>
<geneLocation type="mitochondrion" evidence="2"/>
<evidence type="ECO:0000256" key="1">
    <source>
        <dbReference type="SAM" id="Phobius"/>
    </source>
</evidence>
<name>A0A117NHY0_PICGL</name>
<accession>A0A117NHY0</accession>
<reference evidence="2" key="1">
    <citation type="journal article" date="2015" name="Genome Biol. Evol.">
        <title>Organellar Genomes of White Spruce (Picea glauca): Assembly and Annotation.</title>
        <authorList>
            <person name="Jackman S.D."/>
            <person name="Warren R.L."/>
            <person name="Gibb E.A."/>
            <person name="Vandervalk B.P."/>
            <person name="Mohamadi H."/>
            <person name="Chu J."/>
            <person name="Raymond A."/>
            <person name="Pleasance S."/>
            <person name="Coope R."/>
            <person name="Wildung M.R."/>
            <person name="Ritland C.E."/>
            <person name="Bousquet J."/>
            <person name="Jones S.J."/>
            <person name="Bohlmann J."/>
            <person name="Birol I."/>
        </authorList>
    </citation>
    <scope>NUCLEOTIDE SEQUENCE [LARGE SCALE GENOMIC DNA]</scope>
    <source>
        <tissue evidence="2">Flushing bud</tissue>
    </source>
</reference>
<protein>
    <submittedName>
        <fullName evidence="2">Uncharacterized protein</fullName>
    </submittedName>
</protein>
<sequence>MSINEGYYGRSVSLRARYRSAFCLEGGAGLLSIVFVPAW</sequence>
<keyword evidence="1" id="KW-1133">Transmembrane helix</keyword>
<dbReference type="AlphaFoldDB" id="A0A117NHY0"/>
<comment type="caution">
    <text evidence="2">The sequence shown here is derived from an EMBL/GenBank/DDBJ whole genome shotgun (WGS) entry which is preliminary data.</text>
</comment>
<keyword evidence="1" id="KW-0812">Transmembrane</keyword>
<feature type="transmembrane region" description="Helical" evidence="1">
    <location>
        <begin position="21"/>
        <end position="38"/>
    </location>
</feature>
<organism evidence="2">
    <name type="scientific">Picea glauca</name>
    <name type="common">White spruce</name>
    <name type="synonym">Pinus glauca</name>
    <dbReference type="NCBI Taxonomy" id="3330"/>
    <lineage>
        <taxon>Eukaryota</taxon>
        <taxon>Viridiplantae</taxon>
        <taxon>Streptophyta</taxon>
        <taxon>Embryophyta</taxon>
        <taxon>Tracheophyta</taxon>
        <taxon>Spermatophyta</taxon>
        <taxon>Pinopsida</taxon>
        <taxon>Pinidae</taxon>
        <taxon>Conifers I</taxon>
        <taxon>Pinales</taxon>
        <taxon>Pinaceae</taxon>
        <taxon>Picea</taxon>
    </lineage>
</organism>
<gene>
    <name evidence="2" type="ORF">ABT39_MTgene4423</name>
</gene>
<proteinExistence type="predicted"/>